<dbReference type="InterPro" id="IPR015890">
    <property type="entry name" value="Chorismate_C"/>
</dbReference>
<proteinExistence type="predicted"/>
<dbReference type="GO" id="GO:0046820">
    <property type="term" value="F:4-amino-4-deoxychorismate synthase activity"/>
    <property type="evidence" value="ECO:0007669"/>
    <property type="project" value="TreeGrafter"/>
</dbReference>
<dbReference type="PANTHER" id="PTHR11236:SF50">
    <property type="entry name" value="AMINODEOXYCHORISMATE SYNTHASE COMPONENT 1"/>
    <property type="match status" value="1"/>
</dbReference>
<comment type="caution">
    <text evidence="2">The sequence shown here is derived from an EMBL/GenBank/DDBJ whole genome shotgun (WGS) entry which is preliminary data.</text>
</comment>
<name>A0A094QDV4_9ZZZZ</name>
<gene>
    <name evidence="2" type="ORF">GM50_1530</name>
</gene>
<sequence length="332" mass="37178">MFGRDFQFWMGNRHATKMKKFSDDPSELDDGNFWAVLTTFEGKYHFAQFKKVEESPFPKSEWNVLQRPWRSSLEELDYLSYVYAIREEIGRGGVYQVNACRELSHLIDKKQHSLAGLFSRIQGANPAPFASYLKIPGFEIASASPERFLSRNGSQLVTSPIKGTIRWDQDDFGEKDKAENLMIVDLMRNDISKIAVDGSVNVSELFRREKHPGLTHLVSDVRAEIRAGVTWREILAATIPPGSVSGAPKSSALSIIAEHEPTPRGPYCGAIGWIHGDRSELAVAIRTFWTTGDEWLRYGTGAGITWGSEPALEWEETQLKARTLIAIAGGTL</sequence>
<dbReference type="AlphaFoldDB" id="A0A094QDV4"/>
<dbReference type="EMBL" id="JNSK01000003">
    <property type="protein sequence ID" value="KGA20389.1"/>
    <property type="molecule type" value="Genomic_DNA"/>
</dbReference>
<protein>
    <recommendedName>
        <fullName evidence="1">Chorismate-utilising enzyme C-terminal domain-containing protein</fullName>
    </recommendedName>
</protein>
<dbReference type="GO" id="GO:0000162">
    <property type="term" value="P:L-tryptophan biosynthetic process"/>
    <property type="evidence" value="ECO:0007669"/>
    <property type="project" value="TreeGrafter"/>
</dbReference>
<dbReference type="SUPFAM" id="SSF56322">
    <property type="entry name" value="ADC synthase"/>
    <property type="match status" value="1"/>
</dbReference>
<dbReference type="PANTHER" id="PTHR11236">
    <property type="entry name" value="AMINOBENZOATE/ANTHRANILATE SYNTHASE"/>
    <property type="match status" value="1"/>
</dbReference>
<dbReference type="InterPro" id="IPR005801">
    <property type="entry name" value="ADC_synthase"/>
</dbReference>
<reference evidence="2" key="1">
    <citation type="submission" date="2014-05" db="EMBL/GenBank/DDBJ databases">
        <title>Key roles for freshwater Actinobacteria revealed by deep metagenomic sequencing.</title>
        <authorList>
            <person name="Ghai R."/>
            <person name="Mizuno C.M."/>
            <person name="Picazo A."/>
            <person name="Camacho A."/>
            <person name="Rodriguez-Valera F."/>
        </authorList>
    </citation>
    <scope>NUCLEOTIDE SEQUENCE</scope>
</reference>
<dbReference type="InterPro" id="IPR019999">
    <property type="entry name" value="Anth_synth_I-like"/>
</dbReference>
<organism evidence="2">
    <name type="scientific">freshwater metagenome</name>
    <dbReference type="NCBI Taxonomy" id="449393"/>
    <lineage>
        <taxon>unclassified sequences</taxon>
        <taxon>metagenomes</taxon>
        <taxon>ecological metagenomes</taxon>
    </lineage>
</organism>
<evidence type="ECO:0000313" key="2">
    <source>
        <dbReference type="EMBL" id="KGA20389.1"/>
    </source>
</evidence>
<dbReference type="PRINTS" id="PR00095">
    <property type="entry name" value="ANTSNTHASEI"/>
</dbReference>
<dbReference type="Gene3D" id="3.60.120.10">
    <property type="entry name" value="Anthranilate synthase"/>
    <property type="match status" value="1"/>
</dbReference>
<accession>A0A094QDV4</accession>
<evidence type="ECO:0000259" key="1">
    <source>
        <dbReference type="Pfam" id="PF00425"/>
    </source>
</evidence>
<feature type="domain" description="Chorismate-utilising enzyme C-terminal" evidence="1">
    <location>
        <begin position="77"/>
        <end position="320"/>
    </location>
</feature>
<dbReference type="Pfam" id="PF00425">
    <property type="entry name" value="Chorismate_bind"/>
    <property type="match status" value="1"/>
</dbReference>